<proteinExistence type="predicted"/>
<sequence length="140" mass="16318">MKTDLFELTVEVPTIVKKGESYKIRESLKYIGFKKEFGRGAQFIYSRIYDDAGEYVPNIGPSEDENAIWNYTEIFPYDEFNEEYELTFQEEGIYTLVVSSSEFLVSDDFFKEEDVTGKFLEEGKIIMEPIAMNPIIIKVE</sequence>
<organism evidence="1 2">
    <name type="scientific">Salirhabdus euzebyi</name>
    <dbReference type="NCBI Taxonomy" id="394506"/>
    <lineage>
        <taxon>Bacteria</taxon>
        <taxon>Bacillati</taxon>
        <taxon>Bacillota</taxon>
        <taxon>Bacilli</taxon>
        <taxon>Bacillales</taxon>
        <taxon>Bacillaceae</taxon>
        <taxon>Salirhabdus</taxon>
    </lineage>
</organism>
<name>A0A841PS13_9BACI</name>
<protein>
    <submittedName>
        <fullName evidence="1">Uncharacterized protein</fullName>
    </submittedName>
</protein>
<comment type="caution">
    <text evidence="1">The sequence shown here is derived from an EMBL/GenBank/DDBJ whole genome shotgun (WGS) entry which is preliminary data.</text>
</comment>
<gene>
    <name evidence="1" type="ORF">HNQ94_000138</name>
</gene>
<dbReference type="Proteomes" id="UP000581688">
    <property type="component" value="Unassembled WGS sequence"/>
</dbReference>
<evidence type="ECO:0000313" key="1">
    <source>
        <dbReference type="EMBL" id="MBB6451717.1"/>
    </source>
</evidence>
<accession>A0A841PS13</accession>
<dbReference type="RefSeq" id="WP_174496336.1">
    <property type="nucleotide sequence ID" value="NZ_CADDWK010000007.1"/>
</dbReference>
<keyword evidence="2" id="KW-1185">Reference proteome</keyword>
<reference evidence="1 2" key="1">
    <citation type="submission" date="2020-08" db="EMBL/GenBank/DDBJ databases">
        <title>Genomic Encyclopedia of Type Strains, Phase IV (KMG-IV): sequencing the most valuable type-strain genomes for metagenomic binning, comparative biology and taxonomic classification.</title>
        <authorList>
            <person name="Goeker M."/>
        </authorList>
    </citation>
    <scope>NUCLEOTIDE SEQUENCE [LARGE SCALE GENOMIC DNA]</scope>
    <source>
        <strain evidence="1 2">DSM 19612</strain>
    </source>
</reference>
<dbReference type="EMBL" id="JACHGH010000001">
    <property type="protein sequence ID" value="MBB6451717.1"/>
    <property type="molecule type" value="Genomic_DNA"/>
</dbReference>
<evidence type="ECO:0000313" key="2">
    <source>
        <dbReference type="Proteomes" id="UP000581688"/>
    </source>
</evidence>
<dbReference type="AlphaFoldDB" id="A0A841PS13"/>